<name>A0ABQ4KGM4_9BACI</name>
<dbReference type="RefSeq" id="WP_212965446.1">
    <property type="nucleotide sequence ID" value="NZ_BORB01000003.1"/>
</dbReference>
<comment type="caution">
    <text evidence="1">The sequence shown here is derived from an EMBL/GenBank/DDBJ whole genome shotgun (WGS) entry which is preliminary data.</text>
</comment>
<dbReference type="Proteomes" id="UP000679950">
    <property type="component" value="Unassembled WGS sequence"/>
</dbReference>
<keyword evidence="2" id="KW-1185">Reference proteome</keyword>
<protein>
    <submittedName>
        <fullName evidence="1">Uncharacterized protein</fullName>
    </submittedName>
</protein>
<gene>
    <name evidence="1" type="ORF">J8TS2_05930</name>
</gene>
<evidence type="ECO:0000313" key="2">
    <source>
        <dbReference type="Proteomes" id="UP000679950"/>
    </source>
</evidence>
<sequence length="295" mass="33145">MLKNVSSSLLLLCFVFGLFFVSMPISSSAAEIDVLNKEQKVELAKNYIENNVTNLNEILMNMQTQDPDLEDVQTVIMEYLDENSVPEEIVNDLTIDDIFPLENEKVEYKQKENEVLQFEDIVAYAKDNDEGNIYEFKNEDGKVTVYVADTGEVMIHEQSIVPTLDLNDNNTLAAWKTTKTERSNGVAVNAVGKTMFTYWASGNFEYNGKSARHLNNDGNIERKLWGSSLVIEKKAEGAKRTVAVGSYKYPEVYSRVYFEATFGIRWLGVTMKSGTFEAYVGGTYAGSVYGGLRAI</sequence>
<accession>A0ABQ4KGM4</accession>
<evidence type="ECO:0000313" key="1">
    <source>
        <dbReference type="EMBL" id="GIN56274.1"/>
    </source>
</evidence>
<dbReference type="EMBL" id="BORB01000003">
    <property type="protein sequence ID" value="GIN56274.1"/>
    <property type="molecule type" value="Genomic_DNA"/>
</dbReference>
<reference evidence="1 2" key="1">
    <citation type="submission" date="2021-03" db="EMBL/GenBank/DDBJ databases">
        <title>Antimicrobial resistance genes in bacteria isolated from Japanese honey, and their potential for conferring macrolide and lincosamide resistance in the American foulbrood pathogen Paenibacillus larvae.</title>
        <authorList>
            <person name="Okamoto M."/>
            <person name="Kumagai M."/>
            <person name="Kanamori H."/>
            <person name="Takamatsu D."/>
        </authorList>
    </citation>
    <scope>NUCLEOTIDE SEQUENCE [LARGE SCALE GENOMIC DNA]</scope>
    <source>
        <strain evidence="1 2">J8TS2</strain>
    </source>
</reference>
<organism evidence="1 2">
    <name type="scientific">Lederbergia ruris</name>
    <dbReference type="NCBI Taxonomy" id="217495"/>
    <lineage>
        <taxon>Bacteria</taxon>
        <taxon>Bacillati</taxon>
        <taxon>Bacillota</taxon>
        <taxon>Bacilli</taxon>
        <taxon>Bacillales</taxon>
        <taxon>Bacillaceae</taxon>
        <taxon>Lederbergia</taxon>
    </lineage>
</organism>
<proteinExistence type="predicted"/>